<name>A0A915JM91_ROMCU</name>
<evidence type="ECO:0000313" key="3">
    <source>
        <dbReference type="WBParaSite" id="nRc.2.0.1.t27207-RA"/>
    </source>
</evidence>
<protein>
    <submittedName>
        <fullName evidence="3">Uncharacterized protein</fullName>
    </submittedName>
</protein>
<accession>A0A915JM91</accession>
<evidence type="ECO:0000256" key="1">
    <source>
        <dbReference type="SAM" id="MobiDB-lite"/>
    </source>
</evidence>
<organism evidence="2 3">
    <name type="scientific">Romanomermis culicivorax</name>
    <name type="common">Nematode worm</name>
    <dbReference type="NCBI Taxonomy" id="13658"/>
    <lineage>
        <taxon>Eukaryota</taxon>
        <taxon>Metazoa</taxon>
        <taxon>Ecdysozoa</taxon>
        <taxon>Nematoda</taxon>
        <taxon>Enoplea</taxon>
        <taxon>Dorylaimia</taxon>
        <taxon>Mermithida</taxon>
        <taxon>Mermithoidea</taxon>
        <taxon>Mermithidae</taxon>
        <taxon>Romanomermis</taxon>
    </lineage>
</organism>
<evidence type="ECO:0000313" key="2">
    <source>
        <dbReference type="Proteomes" id="UP000887565"/>
    </source>
</evidence>
<keyword evidence="2" id="KW-1185">Reference proteome</keyword>
<sequence>MYDCTLSDHGRSSCLGNQPNSFQDVETLTRSTHPKLLTASKAPKKEKKKQKEEWNKLPEVYDDEEPKKVYNDPKCLQTAIASAMKSSLMHRLTLA</sequence>
<feature type="region of interest" description="Disordered" evidence="1">
    <location>
        <begin position="1"/>
        <end position="20"/>
    </location>
</feature>
<dbReference type="AlphaFoldDB" id="A0A915JM91"/>
<proteinExistence type="predicted"/>
<dbReference type="WBParaSite" id="nRc.2.0.1.t27207-RA">
    <property type="protein sequence ID" value="nRc.2.0.1.t27207-RA"/>
    <property type="gene ID" value="nRc.2.0.1.g27207"/>
</dbReference>
<feature type="region of interest" description="Disordered" evidence="1">
    <location>
        <begin position="26"/>
        <end position="59"/>
    </location>
</feature>
<reference evidence="3" key="1">
    <citation type="submission" date="2022-11" db="UniProtKB">
        <authorList>
            <consortium name="WormBaseParasite"/>
        </authorList>
    </citation>
    <scope>IDENTIFICATION</scope>
</reference>
<dbReference type="Proteomes" id="UP000887565">
    <property type="component" value="Unplaced"/>
</dbReference>
<feature type="compositionally biased region" description="Basic and acidic residues" evidence="1">
    <location>
        <begin position="1"/>
        <end position="11"/>
    </location>
</feature>